<comment type="caution">
    <text evidence="1">The sequence shown here is derived from an EMBL/GenBank/DDBJ whole genome shotgun (WGS) entry which is preliminary data.</text>
</comment>
<gene>
    <name evidence="1" type="ORF">OEG84_23890</name>
</gene>
<reference evidence="1" key="1">
    <citation type="submission" date="2022-10" db="EMBL/GenBank/DDBJ databases">
        <title>Hoeflea sp. G2-23, isolated from marine algae.</title>
        <authorList>
            <person name="Kristyanto S."/>
            <person name="Kim J.M."/>
            <person name="Jeon C.O."/>
        </authorList>
    </citation>
    <scope>NUCLEOTIDE SEQUENCE</scope>
    <source>
        <strain evidence="1">G2-23</strain>
    </source>
</reference>
<evidence type="ECO:0000313" key="1">
    <source>
        <dbReference type="EMBL" id="MCY0150658.1"/>
    </source>
</evidence>
<proteinExistence type="predicted"/>
<sequence length="62" mass="6928">MPINQHTPQRPISEELFIEIATSFRDAAFFRQSTAALSGRVAFRERRVSCIGQFKIAGMGKG</sequence>
<accession>A0ABT3ZFY8</accession>
<organism evidence="1 2">
    <name type="scientific">Hoeflea algicola</name>
    <dbReference type="NCBI Taxonomy" id="2983763"/>
    <lineage>
        <taxon>Bacteria</taxon>
        <taxon>Pseudomonadati</taxon>
        <taxon>Pseudomonadota</taxon>
        <taxon>Alphaproteobacteria</taxon>
        <taxon>Hyphomicrobiales</taxon>
        <taxon>Rhizobiaceae</taxon>
        <taxon>Hoeflea</taxon>
    </lineage>
</organism>
<dbReference type="EMBL" id="JAOVZR010000003">
    <property type="protein sequence ID" value="MCY0150658.1"/>
    <property type="molecule type" value="Genomic_DNA"/>
</dbReference>
<evidence type="ECO:0000313" key="2">
    <source>
        <dbReference type="Proteomes" id="UP001073227"/>
    </source>
</evidence>
<protein>
    <submittedName>
        <fullName evidence="1">Uncharacterized protein</fullName>
    </submittedName>
</protein>
<keyword evidence="2" id="KW-1185">Reference proteome</keyword>
<dbReference type="Proteomes" id="UP001073227">
    <property type="component" value="Unassembled WGS sequence"/>
</dbReference>
<dbReference type="RefSeq" id="WP_267656375.1">
    <property type="nucleotide sequence ID" value="NZ_JAOVZR010000003.1"/>
</dbReference>
<name>A0ABT3ZFY8_9HYPH</name>